<organism evidence="1 2">
    <name type="scientific">Segatella copri DSM 18205</name>
    <dbReference type="NCBI Taxonomy" id="537011"/>
    <lineage>
        <taxon>Bacteria</taxon>
        <taxon>Pseudomonadati</taxon>
        <taxon>Bacteroidota</taxon>
        <taxon>Bacteroidia</taxon>
        <taxon>Bacteroidales</taxon>
        <taxon>Prevotellaceae</taxon>
        <taxon>Segatella</taxon>
    </lineage>
</organism>
<sequence>MTQNRKKYMALPINIDELQKGKTMEWSLPCDGAHTSGFC</sequence>
<dbReference type="PaxDb" id="537011-PREVCOP_06677"/>
<evidence type="ECO:0000313" key="1">
    <source>
        <dbReference type="EMBL" id="EFB33920.1"/>
    </source>
</evidence>
<evidence type="ECO:0000313" key="2">
    <source>
        <dbReference type="Proteomes" id="UP000004477"/>
    </source>
</evidence>
<dbReference type="Proteomes" id="UP000004477">
    <property type="component" value="Unassembled WGS sequence"/>
</dbReference>
<proteinExistence type="predicted"/>
<accession>D1PHF7</accession>
<dbReference type="STRING" id="537011.PREVCOP_06677"/>
<gene>
    <name evidence="1" type="ORF">PREVCOP_06677</name>
</gene>
<protein>
    <submittedName>
        <fullName evidence="1">Uncharacterized protein</fullName>
    </submittedName>
</protein>
<reference evidence="1" key="1">
    <citation type="submission" date="2009-11" db="EMBL/GenBank/DDBJ databases">
        <authorList>
            <person name="Weinstock G."/>
            <person name="Sodergren E."/>
            <person name="Clifton S."/>
            <person name="Fulton L."/>
            <person name="Fulton B."/>
            <person name="Courtney L."/>
            <person name="Fronick C."/>
            <person name="Harrison M."/>
            <person name="Strong C."/>
            <person name="Farmer C."/>
            <person name="Delahaunty K."/>
            <person name="Markovic C."/>
            <person name="Hall O."/>
            <person name="Minx P."/>
            <person name="Tomlinson C."/>
            <person name="Mitreva M."/>
            <person name="Nelson J."/>
            <person name="Hou S."/>
            <person name="Wollam A."/>
            <person name="Pepin K.H."/>
            <person name="Johnson M."/>
            <person name="Bhonagiri V."/>
            <person name="Nash W.E."/>
            <person name="Warren W."/>
            <person name="Chinwalla A."/>
            <person name="Mardis E.R."/>
            <person name="Wilson R.K."/>
        </authorList>
    </citation>
    <scope>NUCLEOTIDE SEQUENCE [LARGE SCALE GENOMIC DNA]</scope>
    <source>
        <strain evidence="1">DSM 18205</strain>
    </source>
</reference>
<dbReference type="AlphaFoldDB" id="D1PHF7"/>
<dbReference type="EMBL" id="ACBX02000051">
    <property type="protein sequence ID" value="EFB33920.1"/>
    <property type="molecule type" value="Genomic_DNA"/>
</dbReference>
<keyword evidence="2" id="KW-1185">Reference proteome</keyword>
<dbReference type="HOGENOM" id="CLU_3314555_0_0_10"/>
<comment type="caution">
    <text evidence="1">The sequence shown here is derived from an EMBL/GenBank/DDBJ whole genome shotgun (WGS) entry which is preliminary data.</text>
</comment>
<name>D1PHF7_9BACT</name>